<evidence type="ECO:0000256" key="5">
    <source>
        <dbReference type="ARBA" id="ARBA00022946"/>
    </source>
</evidence>
<evidence type="ECO:0000256" key="4">
    <source>
        <dbReference type="ARBA" id="ARBA00022827"/>
    </source>
</evidence>
<name>A0ABZ3H1T3_GEOAI</name>
<feature type="domain" description="Acyl-CoA dehydrogenase/oxidase C-terminal" evidence="8">
    <location>
        <begin position="247"/>
        <end position="394"/>
    </location>
</feature>
<dbReference type="InterPro" id="IPR009100">
    <property type="entry name" value="AcylCoA_DH/oxidase_NM_dom_sf"/>
</dbReference>
<dbReference type="Gene3D" id="1.10.540.10">
    <property type="entry name" value="Acyl-CoA dehydrogenase/oxidase, N-terminal domain"/>
    <property type="match status" value="1"/>
</dbReference>
<comment type="cofactor">
    <cofactor evidence="1 7">
        <name>FAD</name>
        <dbReference type="ChEBI" id="CHEBI:57692"/>
    </cofactor>
</comment>
<dbReference type="InterPro" id="IPR052033">
    <property type="entry name" value="Glutaryl-CoA_DH_mitochondrial"/>
</dbReference>
<dbReference type="RefSeq" id="WP_346297609.1">
    <property type="nucleotide sequence ID" value="NZ_CP087714.1"/>
</dbReference>
<dbReference type="Gene3D" id="1.20.140.10">
    <property type="entry name" value="Butyryl-CoA Dehydrogenase, subunit A, domain 3"/>
    <property type="match status" value="1"/>
</dbReference>
<keyword evidence="4 7" id="KW-0274">FAD</keyword>
<keyword evidence="3 7" id="KW-0285">Flavoprotein</keyword>
<evidence type="ECO:0000256" key="2">
    <source>
        <dbReference type="ARBA" id="ARBA00009347"/>
    </source>
</evidence>
<dbReference type="InterPro" id="IPR009075">
    <property type="entry name" value="AcylCo_DH/oxidase_C"/>
</dbReference>
<dbReference type="CDD" id="cd01151">
    <property type="entry name" value="GCD"/>
    <property type="match status" value="1"/>
</dbReference>
<gene>
    <name evidence="11" type="ORF">LPQ35_07605</name>
</gene>
<evidence type="ECO:0000259" key="10">
    <source>
        <dbReference type="Pfam" id="PF02771"/>
    </source>
</evidence>
<evidence type="ECO:0000313" key="11">
    <source>
        <dbReference type="EMBL" id="XAT63119.1"/>
    </source>
</evidence>
<evidence type="ECO:0000259" key="9">
    <source>
        <dbReference type="Pfam" id="PF02770"/>
    </source>
</evidence>
<dbReference type="PANTHER" id="PTHR42807:SF1">
    <property type="entry name" value="GLUTARYL-COA DEHYDROGENASE, MITOCHONDRIAL"/>
    <property type="match status" value="1"/>
</dbReference>
<dbReference type="InterPro" id="IPR036250">
    <property type="entry name" value="AcylCo_DH-like_C"/>
</dbReference>
<dbReference type="Pfam" id="PF02771">
    <property type="entry name" value="Acyl-CoA_dh_N"/>
    <property type="match status" value="1"/>
</dbReference>
<evidence type="ECO:0000259" key="8">
    <source>
        <dbReference type="Pfam" id="PF00441"/>
    </source>
</evidence>
<dbReference type="EMBL" id="CP087714">
    <property type="protein sequence ID" value="XAT63119.1"/>
    <property type="molecule type" value="Genomic_DNA"/>
</dbReference>
<evidence type="ECO:0000256" key="7">
    <source>
        <dbReference type="RuleBase" id="RU362125"/>
    </source>
</evidence>
<feature type="domain" description="Acyl-CoA oxidase/dehydrogenase middle" evidence="9">
    <location>
        <begin position="143"/>
        <end position="234"/>
    </location>
</feature>
<feature type="domain" description="Acyl-CoA dehydrogenase/oxidase N-terminal" evidence="10">
    <location>
        <begin position="25"/>
        <end position="139"/>
    </location>
</feature>
<dbReference type="Gene3D" id="2.40.110.10">
    <property type="entry name" value="Butyryl-CoA Dehydrogenase, subunit A, domain 2"/>
    <property type="match status" value="1"/>
</dbReference>
<organism evidence="11 12">
    <name type="scientific">Geoglobus acetivorans</name>
    <dbReference type="NCBI Taxonomy" id="565033"/>
    <lineage>
        <taxon>Archaea</taxon>
        <taxon>Methanobacteriati</taxon>
        <taxon>Methanobacteriota</taxon>
        <taxon>Archaeoglobi</taxon>
        <taxon>Archaeoglobales</taxon>
        <taxon>Archaeoglobaceae</taxon>
        <taxon>Geoglobus</taxon>
    </lineage>
</organism>
<accession>A0ABZ3H1T3</accession>
<dbReference type="GeneID" id="90449544"/>
<dbReference type="Proteomes" id="UP001492541">
    <property type="component" value="Chromosome"/>
</dbReference>
<dbReference type="Pfam" id="PF00441">
    <property type="entry name" value="Acyl-CoA_dh_1"/>
    <property type="match status" value="1"/>
</dbReference>
<dbReference type="PANTHER" id="PTHR42807">
    <property type="entry name" value="GLUTARYL-COA DEHYDROGENASE, MITOCHONDRIAL"/>
    <property type="match status" value="1"/>
</dbReference>
<dbReference type="InterPro" id="IPR046373">
    <property type="entry name" value="Acyl-CoA_Oxase/DH_mid-dom_sf"/>
</dbReference>
<evidence type="ECO:0000256" key="1">
    <source>
        <dbReference type="ARBA" id="ARBA00001974"/>
    </source>
</evidence>
<evidence type="ECO:0000313" key="12">
    <source>
        <dbReference type="Proteomes" id="UP001492541"/>
    </source>
</evidence>
<dbReference type="InterPro" id="IPR006091">
    <property type="entry name" value="Acyl-CoA_Oxase/DH_mid-dom"/>
</dbReference>
<dbReference type="InterPro" id="IPR013786">
    <property type="entry name" value="AcylCoA_DH/ox_N"/>
</dbReference>
<dbReference type="InterPro" id="IPR037069">
    <property type="entry name" value="AcylCoA_DH/ox_N_sf"/>
</dbReference>
<sequence length="406" mass="45473">MQCPNTWVINVSRPADFYNIDELLTDEEKLVRSSVREFLEKEVRPLVIDAWHEEKPLNFRELGKKFGELGMLGAFIPEEYGCPGMNYTTFGLICQEVERIDSALRSFVAVTSGLVMYPIWRYGSEEQKKKYLPKLASGEIIGCFGLTEPNHGSDPASMEARCKKDGDEWILNGTKTWITEADIADIAIFWARDVDDGRVKGFIVEKGTKGFHQSALTKKGSMRAGGVGEFSLVNCRVPDEQRLPEAKGLGAPLSCLNQARFGISWGAVGIALDCFETVLSYVKERKQFGTPLASFQLVQEKLAYMLIEITKAQLVAWRLGRLMDEGRATTEQISLAKKNNVKIARDIARLAREMLGANGISLDYSPIRHMANIESVYTYEGTDDIHTLILGRAITGIQAFRRELKI</sequence>
<keyword evidence="5" id="KW-0809">Transit peptide</keyword>
<proteinExistence type="inferred from homology"/>
<dbReference type="SUPFAM" id="SSF47203">
    <property type="entry name" value="Acyl-CoA dehydrogenase C-terminal domain-like"/>
    <property type="match status" value="1"/>
</dbReference>
<keyword evidence="6 7" id="KW-0560">Oxidoreductase</keyword>
<evidence type="ECO:0000256" key="3">
    <source>
        <dbReference type="ARBA" id="ARBA00022630"/>
    </source>
</evidence>
<comment type="similarity">
    <text evidence="2 7">Belongs to the acyl-CoA dehydrogenase family.</text>
</comment>
<evidence type="ECO:0000256" key="6">
    <source>
        <dbReference type="ARBA" id="ARBA00023002"/>
    </source>
</evidence>
<reference evidence="11 12" key="1">
    <citation type="submission" date="2021-11" db="EMBL/GenBank/DDBJ databases">
        <title>Whole genome of Geoglobus acetivorans.</title>
        <authorList>
            <person name="Liu D."/>
        </authorList>
    </citation>
    <scope>NUCLEOTIDE SEQUENCE [LARGE SCALE GENOMIC DNA]</scope>
    <source>
        <strain evidence="11 12">SBH6</strain>
    </source>
</reference>
<dbReference type="Pfam" id="PF02770">
    <property type="entry name" value="Acyl-CoA_dh_M"/>
    <property type="match status" value="1"/>
</dbReference>
<keyword evidence="12" id="KW-1185">Reference proteome</keyword>
<protein>
    <submittedName>
        <fullName evidence="11">Acyl-CoA dehydrogenase</fullName>
    </submittedName>
</protein>
<dbReference type="SUPFAM" id="SSF56645">
    <property type="entry name" value="Acyl-CoA dehydrogenase NM domain-like"/>
    <property type="match status" value="1"/>
</dbReference>